<accession>H0I2N4</accession>
<protein>
    <submittedName>
        <fullName evidence="1">Uncharacterized protein</fullName>
    </submittedName>
</protein>
<proteinExistence type="predicted"/>
<sequence>MEGRLLASRAGAFLAAIEWEAAMIIMLTDYNGIEVGVNADNVLFFIRYPNNRSTTVQFVGSGGQNPTMLMVQETVDEISDLINRFE</sequence>
<reference evidence="1 2" key="1">
    <citation type="journal article" date="2012" name="J. Bacteriol.">
        <title>Draft Genome Sequence of Mesorhizobium alhagi CCNWXJ12-2T, a Novel Salt-Resistant Species Isolated from the Desert of Northwestern China.</title>
        <authorList>
            <person name="Zhou M."/>
            <person name="Chen W."/>
            <person name="Chen H."/>
            <person name="Wei G."/>
        </authorList>
    </citation>
    <scope>NUCLEOTIDE SEQUENCE [LARGE SCALE GENOMIC DNA]</scope>
    <source>
        <strain evidence="1 2">CCNWXJ12-2</strain>
    </source>
</reference>
<keyword evidence="2" id="KW-1185">Reference proteome</keyword>
<evidence type="ECO:0000313" key="1">
    <source>
        <dbReference type="EMBL" id="EHK52733.1"/>
    </source>
</evidence>
<organism evidence="1 2">
    <name type="scientific">Mesorhizobium alhagi CCNWXJ12-2</name>
    <dbReference type="NCBI Taxonomy" id="1107882"/>
    <lineage>
        <taxon>Bacteria</taxon>
        <taxon>Pseudomonadati</taxon>
        <taxon>Pseudomonadota</taxon>
        <taxon>Alphaproteobacteria</taxon>
        <taxon>Hyphomicrobiales</taxon>
        <taxon>Phyllobacteriaceae</taxon>
        <taxon>Allomesorhizobium</taxon>
    </lineage>
</organism>
<gene>
    <name evidence="1" type="ORF">MAXJ12_33699</name>
</gene>
<dbReference type="Proteomes" id="UP000003250">
    <property type="component" value="Unassembled WGS sequence"/>
</dbReference>
<name>H0I2N4_9HYPH</name>
<evidence type="ECO:0000313" key="2">
    <source>
        <dbReference type="Proteomes" id="UP000003250"/>
    </source>
</evidence>
<dbReference type="EMBL" id="AHAM01000303">
    <property type="protein sequence ID" value="EHK52733.1"/>
    <property type="molecule type" value="Genomic_DNA"/>
</dbReference>
<dbReference type="AlphaFoldDB" id="H0I2N4"/>